<dbReference type="RefSeq" id="WP_303300649.1">
    <property type="nucleotide sequence ID" value="NZ_BAABDA010000042.1"/>
</dbReference>
<dbReference type="PANTHER" id="PTHR43861">
    <property type="entry name" value="TRANS-ACONITATE 2-METHYLTRANSFERASE-RELATED"/>
    <property type="match status" value="1"/>
</dbReference>
<dbReference type="Gene3D" id="3.40.50.150">
    <property type="entry name" value="Vaccinia Virus protein VP39"/>
    <property type="match status" value="1"/>
</dbReference>
<dbReference type="Proteomes" id="UP001176806">
    <property type="component" value="Unassembled WGS sequence"/>
</dbReference>
<sequence length="207" mass="23748">MSNLSFSNFFLKNPFIYWTYQRLVGGDRARRLFVENNVQPIEGEKILDIGCGPGNILDYMPKVDYYGFDIDPNYIEAAKQNYGERGQFICANMDEFIVPDIGTFDKVIATGVIHHLDDSNATKLFKIAEQALKPSGCLITFDGCYIANQNFISQFLLKSDRGKYVRKQPEYEKLAQKFFSQVNATIDETYFRVPYTSIMMDCKKVAN</sequence>
<dbReference type="InterPro" id="IPR013216">
    <property type="entry name" value="Methyltransf_11"/>
</dbReference>
<keyword evidence="3" id="KW-1185">Reference proteome</keyword>
<keyword evidence="2" id="KW-0489">Methyltransferase</keyword>
<dbReference type="GO" id="GO:0008168">
    <property type="term" value="F:methyltransferase activity"/>
    <property type="evidence" value="ECO:0007669"/>
    <property type="project" value="UniProtKB-KW"/>
</dbReference>
<evidence type="ECO:0000313" key="3">
    <source>
        <dbReference type="Proteomes" id="UP001176806"/>
    </source>
</evidence>
<organism evidence="2 3">
    <name type="scientific">Flavivirga jejuensis</name>
    <dbReference type="NCBI Taxonomy" id="870487"/>
    <lineage>
        <taxon>Bacteria</taxon>
        <taxon>Pseudomonadati</taxon>
        <taxon>Bacteroidota</taxon>
        <taxon>Flavobacteriia</taxon>
        <taxon>Flavobacteriales</taxon>
        <taxon>Flavobacteriaceae</taxon>
        <taxon>Flavivirga</taxon>
    </lineage>
</organism>
<gene>
    <name evidence="2" type="ORF">Q4Q40_05110</name>
</gene>
<dbReference type="SUPFAM" id="SSF53335">
    <property type="entry name" value="S-adenosyl-L-methionine-dependent methyltransferases"/>
    <property type="match status" value="1"/>
</dbReference>
<dbReference type="GO" id="GO:0032259">
    <property type="term" value="P:methylation"/>
    <property type="evidence" value="ECO:0007669"/>
    <property type="project" value="UniProtKB-KW"/>
</dbReference>
<comment type="caution">
    <text evidence="2">The sequence shown here is derived from an EMBL/GenBank/DDBJ whole genome shotgun (WGS) entry which is preliminary data.</text>
</comment>
<dbReference type="EC" id="2.1.-.-" evidence="2"/>
<reference evidence="2" key="1">
    <citation type="submission" date="2023-07" db="EMBL/GenBank/DDBJ databases">
        <title>Two novel species in the genus Flavivirga.</title>
        <authorList>
            <person name="Kwon K."/>
        </authorList>
    </citation>
    <scope>NUCLEOTIDE SEQUENCE</scope>
    <source>
        <strain evidence="2">KACC 14158</strain>
    </source>
</reference>
<proteinExistence type="predicted"/>
<evidence type="ECO:0000313" key="2">
    <source>
        <dbReference type="EMBL" id="MDO5973558.1"/>
    </source>
</evidence>
<dbReference type="Pfam" id="PF08241">
    <property type="entry name" value="Methyltransf_11"/>
    <property type="match status" value="1"/>
</dbReference>
<evidence type="ECO:0000259" key="1">
    <source>
        <dbReference type="Pfam" id="PF08241"/>
    </source>
</evidence>
<name>A0ABT8WK70_9FLAO</name>
<feature type="domain" description="Methyltransferase type 11" evidence="1">
    <location>
        <begin position="47"/>
        <end position="139"/>
    </location>
</feature>
<keyword evidence="2" id="KW-0808">Transferase</keyword>
<dbReference type="CDD" id="cd02440">
    <property type="entry name" value="AdoMet_MTases"/>
    <property type="match status" value="1"/>
</dbReference>
<accession>A0ABT8WK70</accession>
<dbReference type="EMBL" id="JAUOEL010000001">
    <property type="protein sequence ID" value="MDO5973558.1"/>
    <property type="molecule type" value="Genomic_DNA"/>
</dbReference>
<dbReference type="InterPro" id="IPR029063">
    <property type="entry name" value="SAM-dependent_MTases_sf"/>
</dbReference>
<protein>
    <submittedName>
        <fullName evidence="2">Class I SAM-dependent methyltransferase</fullName>
        <ecNumber evidence="2">2.1.-.-</ecNumber>
    </submittedName>
</protein>